<feature type="transmembrane region" description="Helical" evidence="1">
    <location>
        <begin position="331"/>
        <end position="355"/>
    </location>
</feature>
<gene>
    <name evidence="3" type="ORF">BJ997_001332</name>
    <name evidence="2" type="ORF">GY21_05010</name>
</gene>
<feature type="transmembrane region" description="Helical" evidence="1">
    <location>
        <begin position="713"/>
        <end position="736"/>
    </location>
</feature>
<proteinExistence type="predicted"/>
<dbReference type="RefSeq" id="WP_035835571.1">
    <property type="nucleotide sequence ID" value="NZ_JACHBQ010000001.1"/>
</dbReference>
<dbReference type="Proteomes" id="UP000561726">
    <property type="component" value="Unassembled WGS sequence"/>
</dbReference>
<evidence type="ECO:0000256" key="1">
    <source>
        <dbReference type="SAM" id="Phobius"/>
    </source>
</evidence>
<keyword evidence="1" id="KW-1133">Transmembrane helix</keyword>
<organism evidence="2 4">
    <name type="scientific">Cryobacterium roopkundense</name>
    <dbReference type="NCBI Taxonomy" id="1001240"/>
    <lineage>
        <taxon>Bacteria</taxon>
        <taxon>Bacillati</taxon>
        <taxon>Actinomycetota</taxon>
        <taxon>Actinomycetes</taxon>
        <taxon>Micrococcales</taxon>
        <taxon>Microbacteriaceae</taxon>
        <taxon>Cryobacterium</taxon>
    </lineage>
</organism>
<feature type="transmembrane region" description="Helical" evidence="1">
    <location>
        <begin position="421"/>
        <end position="444"/>
    </location>
</feature>
<feature type="transmembrane region" description="Helical" evidence="1">
    <location>
        <begin position="517"/>
        <end position="539"/>
    </location>
</feature>
<dbReference type="EMBL" id="JACHBQ010000001">
    <property type="protein sequence ID" value="MBB5640784.1"/>
    <property type="molecule type" value="Genomic_DNA"/>
</dbReference>
<keyword evidence="4" id="KW-1185">Reference proteome</keyword>
<feature type="transmembrane region" description="Helical" evidence="1">
    <location>
        <begin position="679"/>
        <end position="701"/>
    </location>
</feature>
<evidence type="ECO:0000313" key="5">
    <source>
        <dbReference type="Proteomes" id="UP000561726"/>
    </source>
</evidence>
<feature type="transmembrane region" description="Helical" evidence="1">
    <location>
        <begin position="392"/>
        <end position="414"/>
    </location>
</feature>
<evidence type="ECO:0000313" key="2">
    <source>
        <dbReference type="EMBL" id="KGJ79525.1"/>
    </source>
</evidence>
<dbReference type="OrthoDB" id="5126553at2"/>
<reference evidence="2 4" key="1">
    <citation type="submission" date="2014-08" db="EMBL/GenBank/DDBJ databases">
        <authorList>
            <person name="Sisinthy S."/>
        </authorList>
    </citation>
    <scope>NUCLEOTIDE SEQUENCE [LARGE SCALE GENOMIC DNA]</scope>
    <source>
        <strain evidence="2 4">RuG17</strain>
    </source>
</reference>
<dbReference type="AlphaFoldDB" id="A0A099JN23"/>
<keyword evidence="1" id="KW-0812">Transmembrane</keyword>
<feature type="transmembrane region" description="Helical" evidence="1">
    <location>
        <begin position="560"/>
        <end position="582"/>
    </location>
</feature>
<dbReference type="EMBL" id="JPXF01000013">
    <property type="protein sequence ID" value="KGJ79525.1"/>
    <property type="molecule type" value="Genomic_DNA"/>
</dbReference>
<feature type="transmembrane region" description="Helical" evidence="1">
    <location>
        <begin position="773"/>
        <end position="794"/>
    </location>
</feature>
<name>A0A099JN23_9MICO</name>
<feature type="transmembrane region" description="Helical" evidence="1">
    <location>
        <begin position="450"/>
        <end position="468"/>
    </location>
</feature>
<evidence type="ECO:0000313" key="3">
    <source>
        <dbReference type="EMBL" id="MBB5640784.1"/>
    </source>
</evidence>
<feature type="transmembrane region" description="Helical" evidence="1">
    <location>
        <begin position="367"/>
        <end position="386"/>
    </location>
</feature>
<dbReference type="eggNOG" id="ENOG50339XN">
    <property type="taxonomic scope" value="Bacteria"/>
</dbReference>
<reference evidence="3 5" key="2">
    <citation type="submission" date="2020-08" db="EMBL/GenBank/DDBJ databases">
        <title>Sequencing the genomes of 1000 actinobacteria strains.</title>
        <authorList>
            <person name="Klenk H.-P."/>
        </authorList>
    </citation>
    <scope>NUCLEOTIDE SEQUENCE [LARGE SCALE GENOMIC DNA]</scope>
    <source>
        <strain evidence="3 5">DSM 21065</strain>
    </source>
</reference>
<sequence>MATTGTRRDTTIRVVLAATAFIVLLVASLGVSTYTDWTAGPASEVFLEAPAPAIDARGFDAPGDIESRTTQLTLTVGAQVTADRTVTTDSTDPLFLAAMEGTYAARPGTFAAFFGDVILSGTGQLGIVWDPPTVDRPVGATEGVIRQHGEADRNTKLATTLWIDLWSPILSPVVATVSTTEDTLSIISFYPESSASSISSSSATTVDLATTTPEQQDFVTVEVNSGGAPETTPAEYTQPAAITFLQLLLGALWTLAPWVFLVFLLRRRTRNGTETPAIPGPAGGAAWFLHRGHVLVWMALAAGVLTAVNQLDFTLLDLSTGLEGSPLQYVLQYGITVPAVVTPLILVAACAMEYVGPTGVHSRVRTLVAGIVLAFALAAVVLLPIVRATEDQVAALVFTILYVGAGVAFVFAAVRRPTFPTLVFAVVPPLILAMARSTTGSVVASRVEDAVTYAISLGILAAVFLYVFRATRHEDGTSALPGWAGWFIALVLGVLLWPQTWEFFGYSSLTGWAGPLLQVLAFALLAILLASLGSHYWWSKNTARLACLVGMAVLMFRTDLLYLGVPVSALIGIVLVLGVLLVPEPDVELVSAEFTLDPDPSVVVGGTRRLLIAANGARLDREMAGAFRKKLTSGATEPADIPTIQGLVRTAQSGARTRPVVRSTGLGWGGTGTPLRRGLFGAAVAFFVTLPFSIPLIAPIVESITDPGAGSRFAAVVTPLVAFRFPLYGFAFGFFFPMLRGTGGIEKCLRLLVVLAASETAAVLLPFSSGDIAGLLALRGVQLGVLCLSLGLAFDYRSLVKAGFGIDQFGDLYNRNRLTLWSSGIALTLVSVLLTTVLSTGTAALITRLTPPTAPQQQTNQSTK</sequence>
<comment type="caution">
    <text evidence="2">The sequence shown here is derived from an EMBL/GenBank/DDBJ whole genome shotgun (WGS) entry which is preliminary data.</text>
</comment>
<feature type="transmembrane region" description="Helical" evidence="1">
    <location>
        <begin position="480"/>
        <end position="497"/>
    </location>
</feature>
<keyword evidence="1" id="KW-0472">Membrane</keyword>
<accession>A0A099JN23</accession>
<feature type="transmembrane region" description="Helical" evidence="1">
    <location>
        <begin position="244"/>
        <end position="265"/>
    </location>
</feature>
<protein>
    <submittedName>
        <fullName evidence="2">Uncharacterized protein</fullName>
    </submittedName>
</protein>
<feature type="transmembrane region" description="Helical" evidence="1">
    <location>
        <begin position="825"/>
        <end position="846"/>
    </location>
</feature>
<dbReference type="Proteomes" id="UP000029864">
    <property type="component" value="Unassembled WGS sequence"/>
</dbReference>
<feature type="transmembrane region" description="Helical" evidence="1">
    <location>
        <begin position="294"/>
        <end position="311"/>
    </location>
</feature>
<evidence type="ECO:0000313" key="4">
    <source>
        <dbReference type="Proteomes" id="UP000029864"/>
    </source>
</evidence>